<evidence type="ECO:0000256" key="5">
    <source>
        <dbReference type="HAMAP-Rule" id="MF_00249"/>
    </source>
</evidence>
<dbReference type="SMART" id="SM01086">
    <property type="entry name" value="ClpB_D2-small"/>
    <property type="match status" value="1"/>
</dbReference>
<evidence type="ECO:0000256" key="3">
    <source>
        <dbReference type="ARBA" id="ARBA00022840"/>
    </source>
</evidence>
<feature type="domain" description="Clp ATPase C-terminal" evidence="7">
    <location>
        <begin position="327"/>
        <end position="426"/>
    </location>
</feature>
<evidence type="ECO:0000256" key="2">
    <source>
        <dbReference type="ARBA" id="ARBA00022741"/>
    </source>
</evidence>
<comment type="caution">
    <text evidence="8">The sequence shown here is derived from an EMBL/GenBank/DDBJ whole genome shotgun (WGS) entry which is preliminary data.</text>
</comment>
<dbReference type="InterPro" id="IPR027417">
    <property type="entry name" value="P-loop_NTPase"/>
</dbReference>
<comment type="similarity">
    <text evidence="1 5">Belongs to the ClpX chaperone family. HslU subfamily.</text>
</comment>
<gene>
    <name evidence="5" type="primary">hslU</name>
    <name evidence="8" type="ORF">CKO43_17940</name>
</gene>
<keyword evidence="5" id="KW-0963">Cytoplasm</keyword>
<feature type="binding site" evidence="5">
    <location>
        <position position="15"/>
    </location>
    <ligand>
        <name>ATP</name>
        <dbReference type="ChEBI" id="CHEBI:30616"/>
    </ligand>
</feature>
<keyword evidence="9" id="KW-1185">Reference proteome</keyword>
<evidence type="ECO:0000256" key="1">
    <source>
        <dbReference type="ARBA" id="ARBA00009771"/>
    </source>
</evidence>
<reference evidence="8" key="2">
    <citation type="journal article" date="2020" name="Microorganisms">
        <title>Osmotic Adaptation and Compatible Solute Biosynthesis of Phototrophic Bacteria as Revealed from Genome Analyses.</title>
        <authorList>
            <person name="Imhoff J.F."/>
            <person name="Rahn T."/>
            <person name="Kunzel S."/>
            <person name="Keller A."/>
            <person name="Neulinger S.C."/>
        </authorList>
    </citation>
    <scope>NUCLEOTIDE SEQUENCE</scope>
    <source>
        <strain evidence="8">IM 151</strain>
    </source>
</reference>
<dbReference type="CDD" id="cd19498">
    <property type="entry name" value="RecA-like_HslU"/>
    <property type="match status" value="1"/>
</dbReference>
<evidence type="ECO:0000259" key="6">
    <source>
        <dbReference type="SMART" id="SM00382"/>
    </source>
</evidence>
<reference evidence="8" key="1">
    <citation type="submission" date="2017-08" db="EMBL/GenBank/DDBJ databases">
        <authorList>
            <person name="Imhoff J.F."/>
            <person name="Rahn T."/>
            <person name="Kuenzel S."/>
            <person name="Neulinger S.C."/>
        </authorList>
    </citation>
    <scope>NUCLEOTIDE SEQUENCE</scope>
    <source>
        <strain evidence="8">IM 151</strain>
    </source>
</reference>
<keyword evidence="4 5" id="KW-0143">Chaperone</keyword>
<evidence type="ECO:0000313" key="8">
    <source>
        <dbReference type="EMBL" id="MBK1714652.1"/>
    </source>
</evidence>
<evidence type="ECO:0000259" key="7">
    <source>
        <dbReference type="SMART" id="SM01086"/>
    </source>
</evidence>
<comment type="function">
    <text evidence="5">ATPase subunit of a proteasome-like degradation complex; this subunit has chaperone activity. The binding of ATP and its subsequent hydrolysis by HslU are essential for unfolding of protein substrates subsequently hydrolyzed by HslV. HslU recognizes the N-terminal part of its protein substrates and unfolds these before they are guided to HslV for hydrolysis.</text>
</comment>
<feature type="binding site" evidence="5">
    <location>
        <position position="313"/>
    </location>
    <ligand>
        <name>ATP</name>
        <dbReference type="ChEBI" id="CHEBI:30616"/>
    </ligand>
</feature>
<dbReference type="InterPro" id="IPR019489">
    <property type="entry name" value="Clp_ATPase_C"/>
</dbReference>
<dbReference type="EMBL" id="NRRU01000076">
    <property type="protein sequence ID" value="MBK1714652.1"/>
    <property type="molecule type" value="Genomic_DNA"/>
</dbReference>
<feature type="domain" description="AAA+ ATPase" evidence="6">
    <location>
        <begin position="46"/>
        <end position="324"/>
    </location>
</feature>
<organism evidence="8 9">
    <name type="scientific">Rubrivivax gelatinosus</name>
    <name type="common">Rhodocyclus gelatinosus</name>
    <name type="synonym">Rhodopseudomonas gelatinosa</name>
    <dbReference type="NCBI Taxonomy" id="28068"/>
    <lineage>
        <taxon>Bacteria</taxon>
        <taxon>Pseudomonadati</taxon>
        <taxon>Pseudomonadota</taxon>
        <taxon>Betaproteobacteria</taxon>
        <taxon>Burkholderiales</taxon>
        <taxon>Sphaerotilaceae</taxon>
        <taxon>Rubrivivax</taxon>
    </lineage>
</organism>
<dbReference type="InterPro" id="IPR050052">
    <property type="entry name" value="ATP-dep_Clp_protease_ClpX"/>
</dbReference>
<accession>A0ABS1DX62</accession>
<proteinExistence type="inferred from homology"/>
<feature type="binding site" evidence="5">
    <location>
        <position position="385"/>
    </location>
    <ligand>
        <name>ATP</name>
        <dbReference type="ChEBI" id="CHEBI:30616"/>
    </ligand>
</feature>
<dbReference type="Gene3D" id="1.10.8.60">
    <property type="match status" value="1"/>
</dbReference>
<dbReference type="Pfam" id="PF00004">
    <property type="entry name" value="AAA"/>
    <property type="match status" value="1"/>
</dbReference>
<name>A0ABS1DX62_RUBGE</name>
<dbReference type="Pfam" id="PF07724">
    <property type="entry name" value="AAA_2"/>
    <property type="match status" value="1"/>
</dbReference>
<feature type="binding site" evidence="5">
    <location>
        <begin position="57"/>
        <end position="62"/>
    </location>
    <ligand>
        <name>ATP</name>
        <dbReference type="ChEBI" id="CHEBI:30616"/>
    </ligand>
</feature>
<dbReference type="RefSeq" id="WP_200379482.1">
    <property type="nucleotide sequence ID" value="NZ_NRRU01000076.1"/>
</dbReference>
<dbReference type="NCBIfam" id="TIGR00390">
    <property type="entry name" value="hslU"/>
    <property type="match status" value="1"/>
</dbReference>
<dbReference type="PANTHER" id="PTHR48102">
    <property type="entry name" value="ATP-DEPENDENT CLP PROTEASE ATP-BINDING SUBUNIT CLPX-LIKE, MITOCHONDRIAL-RELATED"/>
    <property type="match status" value="1"/>
</dbReference>
<dbReference type="InterPro" id="IPR003593">
    <property type="entry name" value="AAA+_ATPase"/>
</dbReference>
<dbReference type="Gene3D" id="3.40.50.300">
    <property type="entry name" value="P-loop containing nucleotide triphosphate hydrolases"/>
    <property type="match status" value="2"/>
</dbReference>
<comment type="subcellular location">
    <subcellularLocation>
        <location evidence="5">Cytoplasm</location>
    </subcellularLocation>
</comment>
<evidence type="ECO:0000313" key="9">
    <source>
        <dbReference type="Proteomes" id="UP001041814"/>
    </source>
</evidence>
<dbReference type="SMART" id="SM00382">
    <property type="entry name" value="AAA"/>
    <property type="match status" value="1"/>
</dbReference>
<dbReference type="SUPFAM" id="SSF52540">
    <property type="entry name" value="P-loop containing nucleoside triphosphate hydrolases"/>
    <property type="match status" value="1"/>
</dbReference>
<evidence type="ECO:0000256" key="4">
    <source>
        <dbReference type="ARBA" id="ARBA00023186"/>
    </source>
</evidence>
<comment type="subunit">
    <text evidence="5">A double ring-shaped homohexamer of HslV is capped on each side by a ring-shaped HslU homohexamer. The assembly of the HslU/HslV complex is dependent on binding of ATP.</text>
</comment>
<dbReference type="InterPro" id="IPR004491">
    <property type="entry name" value="HslU"/>
</dbReference>
<sequence>MTPQEIVSELDRHIVGQNAAKRAVAIALRNRWRRQQVDEKLRGEITPKNILMIGPTGVGKTEIARRLARLADAPFVKVEATKFTEVGYVGKDVDTIVRDLVEVAVKQERERAIRRHRAKAEDAAEERVLDALVPPPRDLRESGDNTARQVMRKRLREGSLADKEIEIEVAEAKPSLEILGPQGMEEMAEQLKGLFSQMGQGKRNVRKLKISEALERLVEEEAGKLVNEEEIRAAALAHAEGNGIVFIDEIDKVASRSEHGGADVSRQGVQRDLLPLVEGTAVSTKYGIVKTDHILFIASGAFHLAKPSDLIPELQGRFPIRVELGSLSVDDFEAILTSTHASLVKQYQALLATEGVTLELAPEAVRRIAQIAFEVNERTENIGARRLATVMERLLDEVSFDAPNRDGQTVTVDAAEVDRRLGELARDEDLSRYIL</sequence>
<dbReference type="PANTHER" id="PTHR48102:SF3">
    <property type="entry name" value="ATP-DEPENDENT PROTEASE ATPASE SUBUNIT HSLU"/>
    <property type="match status" value="1"/>
</dbReference>
<dbReference type="InterPro" id="IPR003959">
    <property type="entry name" value="ATPase_AAA_core"/>
</dbReference>
<keyword evidence="3 5" id="KW-0067">ATP-binding</keyword>
<dbReference type="Proteomes" id="UP001041814">
    <property type="component" value="Unassembled WGS sequence"/>
</dbReference>
<dbReference type="HAMAP" id="MF_00249">
    <property type="entry name" value="HslU"/>
    <property type="match status" value="1"/>
</dbReference>
<keyword evidence="2 5" id="KW-0547">Nucleotide-binding</keyword>
<feature type="binding site" evidence="5">
    <location>
        <position position="248"/>
    </location>
    <ligand>
        <name>ATP</name>
        <dbReference type="ChEBI" id="CHEBI:30616"/>
    </ligand>
</feature>
<protein>
    <recommendedName>
        <fullName evidence="5">ATP-dependent protease ATPase subunit HslU</fullName>
    </recommendedName>
    <alternativeName>
        <fullName evidence="5">Unfoldase HslU</fullName>
    </alternativeName>
</protein>
<dbReference type="NCBIfam" id="NF003544">
    <property type="entry name" value="PRK05201.1"/>
    <property type="match status" value="1"/>
</dbReference>